<evidence type="ECO:0000256" key="2">
    <source>
        <dbReference type="ARBA" id="ARBA00022723"/>
    </source>
</evidence>
<dbReference type="Proteomes" id="UP000240542">
    <property type="component" value="Unassembled WGS sequence"/>
</dbReference>
<protein>
    <submittedName>
        <fullName evidence="6">Creatinine amidohydrolase</fullName>
    </submittedName>
</protein>
<gene>
    <name evidence="6" type="ORF">CLV63_102423</name>
</gene>
<accession>A0A2P8DSU9</accession>
<keyword evidence="3 6" id="KW-0378">Hydrolase</keyword>
<evidence type="ECO:0000256" key="5">
    <source>
        <dbReference type="ARBA" id="ARBA00024029"/>
    </source>
</evidence>
<keyword evidence="4" id="KW-0862">Zinc</keyword>
<dbReference type="GO" id="GO:0046872">
    <property type="term" value="F:metal ion binding"/>
    <property type="evidence" value="ECO:0007669"/>
    <property type="project" value="UniProtKB-KW"/>
</dbReference>
<dbReference type="Gene3D" id="3.40.50.10310">
    <property type="entry name" value="Creatininase"/>
    <property type="match status" value="1"/>
</dbReference>
<dbReference type="PANTHER" id="PTHR35005">
    <property type="entry name" value="3-DEHYDRO-SCYLLO-INOSOSE HYDROLASE"/>
    <property type="match status" value="1"/>
</dbReference>
<dbReference type="OrthoDB" id="9801445at2"/>
<evidence type="ECO:0000313" key="7">
    <source>
        <dbReference type="Proteomes" id="UP000240542"/>
    </source>
</evidence>
<dbReference type="AlphaFoldDB" id="A0A2P8DSU9"/>
<comment type="cofactor">
    <cofactor evidence="1">
        <name>Zn(2+)</name>
        <dbReference type="ChEBI" id="CHEBI:29105"/>
    </cofactor>
</comment>
<organism evidence="6 7">
    <name type="scientific">Murinocardiopsis flavida</name>
    <dbReference type="NCBI Taxonomy" id="645275"/>
    <lineage>
        <taxon>Bacteria</taxon>
        <taxon>Bacillati</taxon>
        <taxon>Actinomycetota</taxon>
        <taxon>Actinomycetes</taxon>
        <taxon>Streptosporangiales</taxon>
        <taxon>Nocardiopsidaceae</taxon>
        <taxon>Murinocardiopsis</taxon>
    </lineage>
</organism>
<dbReference type="Pfam" id="PF02633">
    <property type="entry name" value="Creatininase"/>
    <property type="match status" value="1"/>
</dbReference>
<evidence type="ECO:0000313" key="6">
    <source>
        <dbReference type="EMBL" id="PSL00296.1"/>
    </source>
</evidence>
<dbReference type="GO" id="GO:0009231">
    <property type="term" value="P:riboflavin biosynthetic process"/>
    <property type="evidence" value="ECO:0007669"/>
    <property type="project" value="TreeGrafter"/>
</dbReference>
<dbReference type="InterPro" id="IPR003785">
    <property type="entry name" value="Creatininase/forma_Hydrolase"/>
</dbReference>
<dbReference type="EMBL" id="PYGA01000002">
    <property type="protein sequence ID" value="PSL00296.1"/>
    <property type="molecule type" value="Genomic_DNA"/>
</dbReference>
<dbReference type="GO" id="GO:0016811">
    <property type="term" value="F:hydrolase activity, acting on carbon-nitrogen (but not peptide) bonds, in linear amides"/>
    <property type="evidence" value="ECO:0007669"/>
    <property type="project" value="TreeGrafter"/>
</dbReference>
<evidence type="ECO:0000256" key="3">
    <source>
        <dbReference type="ARBA" id="ARBA00022801"/>
    </source>
</evidence>
<keyword evidence="2" id="KW-0479">Metal-binding</keyword>
<dbReference type="InterPro" id="IPR024087">
    <property type="entry name" value="Creatininase-like_sf"/>
</dbReference>
<sequence length="274" mass="29748">MTTTFRTRRLGEMSWTEAREAAAADPVVLLPIGAVEQHGPHLPIEEDSFVAEWVAREVAARTDALVAPSLNYGHSPTFRGFTGNLSLSARTLELVTGELIAALVESGFRRIVLVNNNGGNVGPVSSAAFDARRDLGVLIGHLYPWQLGYALMRDLYDDPATAYGHGAEPEHSAMLAMFPELVQSDRVESGGMSGFDGWRPTSYNETRIGEHAVRGTIFWDFSEVSPTGVSGDPRLADAETGKLWIERVVGFCADYVAEYDRNTRADSAAGTTEV</sequence>
<dbReference type="RefSeq" id="WP_106581626.1">
    <property type="nucleotide sequence ID" value="NZ_PYGA01000002.1"/>
</dbReference>
<proteinExistence type="inferred from homology"/>
<dbReference type="PANTHER" id="PTHR35005:SF1">
    <property type="entry name" value="2-AMINO-5-FORMYLAMINO-6-RIBOSYLAMINOPYRIMIDIN-4(3H)-ONE 5'-MONOPHOSPHATE DEFORMYLASE"/>
    <property type="match status" value="1"/>
</dbReference>
<evidence type="ECO:0000256" key="1">
    <source>
        <dbReference type="ARBA" id="ARBA00001947"/>
    </source>
</evidence>
<comment type="similarity">
    <text evidence="5">Belongs to the creatininase superfamily.</text>
</comment>
<evidence type="ECO:0000256" key="4">
    <source>
        <dbReference type="ARBA" id="ARBA00022833"/>
    </source>
</evidence>
<name>A0A2P8DSU9_9ACTN</name>
<reference evidence="6 7" key="1">
    <citation type="submission" date="2018-03" db="EMBL/GenBank/DDBJ databases">
        <title>Genomic Encyclopedia of Archaeal and Bacterial Type Strains, Phase II (KMG-II): from individual species to whole genera.</title>
        <authorList>
            <person name="Goeker M."/>
        </authorList>
    </citation>
    <scope>NUCLEOTIDE SEQUENCE [LARGE SCALE GENOMIC DNA]</scope>
    <source>
        <strain evidence="6 7">DSM 45312</strain>
    </source>
</reference>
<keyword evidence="7" id="KW-1185">Reference proteome</keyword>
<comment type="caution">
    <text evidence="6">The sequence shown here is derived from an EMBL/GenBank/DDBJ whole genome shotgun (WGS) entry which is preliminary data.</text>
</comment>
<dbReference type="SUPFAM" id="SSF102215">
    <property type="entry name" value="Creatininase"/>
    <property type="match status" value="1"/>
</dbReference>